<sequence>MTHLYQALLGSDWSLLAPVTRALHSPDSTVLFEGTVDIVRGSRPLAPLIAGILGLPKAGRQQPALVKVSKSGAGELLERWYDGRHFSTWQGRAAGLLTERFGPFGLSFRLRLADEVLHFDRQGVTLWGIRLPEALSPRVVANERSAGDRHVFDVALSLPLVGLIVQYRGELVAATD</sequence>
<accession>Q0AKM8</accession>
<keyword evidence="3" id="KW-1185">Reference proteome</keyword>
<dbReference type="AlphaFoldDB" id="Q0AKM8"/>
<dbReference type="InterPro" id="IPR025311">
    <property type="entry name" value="DUF4166"/>
</dbReference>
<gene>
    <name evidence="2" type="ordered locus">Mmar10_2884</name>
</gene>
<name>Q0AKM8_MARMM</name>
<dbReference type="eggNOG" id="COG1748">
    <property type="taxonomic scope" value="Bacteria"/>
</dbReference>
<dbReference type="RefSeq" id="WP_011644809.1">
    <property type="nucleotide sequence ID" value="NC_008347.1"/>
</dbReference>
<proteinExistence type="predicted"/>
<dbReference type="HOGENOM" id="CLU_099001_0_0_5"/>
<evidence type="ECO:0000313" key="2">
    <source>
        <dbReference type="EMBL" id="ABI67165.1"/>
    </source>
</evidence>
<feature type="domain" description="DUF4166" evidence="1">
    <location>
        <begin position="16"/>
        <end position="171"/>
    </location>
</feature>
<protein>
    <recommendedName>
        <fullName evidence="1">DUF4166 domain-containing protein</fullName>
    </recommendedName>
</protein>
<evidence type="ECO:0000259" key="1">
    <source>
        <dbReference type="Pfam" id="PF13761"/>
    </source>
</evidence>
<dbReference type="Pfam" id="PF13761">
    <property type="entry name" value="DUF4166"/>
    <property type="match status" value="1"/>
</dbReference>
<dbReference type="STRING" id="394221.Mmar10_2884"/>
<organism evidence="2 3">
    <name type="scientific">Maricaulis maris (strain MCS10)</name>
    <name type="common">Caulobacter maris</name>
    <dbReference type="NCBI Taxonomy" id="394221"/>
    <lineage>
        <taxon>Bacteria</taxon>
        <taxon>Pseudomonadati</taxon>
        <taxon>Pseudomonadota</taxon>
        <taxon>Alphaproteobacteria</taxon>
        <taxon>Maricaulales</taxon>
        <taxon>Maricaulaceae</taxon>
        <taxon>Maricaulis</taxon>
    </lineage>
</organism>
<evidence type="ECO:0000313" key="3">
    <source>
        <dbReference type="Proteomes" id="UP000001964"/>
    </source>
</evidence>
<dbReference type="EMBL" id="CP000449">
    <property type="protein sequence ID" value="ABI67165.1"/>
    <property type="molecule type" value="Genomic_DNA"/>
</dbReference>
<dbReference type="KEGG" id="mmr:Mmar10_2884"/>
<dbReference type="Proteomes" id="UP000001964">
    <property type="component" value="Chromosome"/>
</dbReference>
<dbReference type="OrthoDB" id="528778at2"/>
<reference evidence="2 3" key="1">
    <citation type="submission" date="2006-08" db="EMBL/GenBank/DDBJ databases">
        <title>Complete sequence of Maricaulis maris MCS10.</title>
        <authorList>
            <consortium name="US DOE Joint Genome Institute"/>
            <person name="Copeland A."/>
            <person name="Lucas S."/>
            <person name="Lapidus A."/>
            <person name="Barry K."/>
            <person name="Detter J.C."/>
            <person name="Glavina del Rio T."/>
            <person name="Hammon N."/>
            <person name="Israni S."/>
            <person name="Dalin E."/>
            <person name="Tice H."/>
            <person name="Pitluck S."/>
            <person name="Saunders E."/>
            <person name="Brettin T."/>
            <person name="Bruce D."/>
            <person name="Han C."/>
            <person name="Tapia R."/>
            <person name="Gilna P."/>
            <person name="Schmutz J."/>
            <person name="Larimer F."/>
            <person name="Land M."/>
            <person name="Hauser L."/>
            <person name="Kyrpides N."/>
            <person name="Mikhailova N."/>
            <person name="Viollier P."/>
            <person name="Stephens C."/>
            <person name="Richardson P."/>
        </authorList>
    </citation>
    <scope>NUCLEOTIDE SEQUENCE [LARGE SCALE GENOMIC DNA]</scope>
    <source>
        <strain evidence="2 3">MCS10</strain>
    </source>
</reference>